<proteinExistence type="predicted"/>
<sequence length="55" mass="6175">MLAVDTHDWVTMLVDPGWISSGDYRAFEKPHRNVYFAGTDHPNLRTGWVSGVIAS</sequence>
<dbReference type="Proteomes" id="UP000515934">
    <property type="component" value="Chromosome"/>
</dbReference>
<dbReference type="AlphaFoldDB" id="A0A7G9S297"/>
<dbReference type="EMBL" id="CP060716">
    <property type="protein sequence ID" value="QNN61972.1"/>
    <property type="molecule type" value="Genomic_DNA"/>
</dbReference>
<keyword evidence="2" id="KW-1185">Reference proteome</keyword>
<gene>
    <name evidence="1" type="ORF">H9L06_06485</name>
</gene>
<accession>A0A7G9S297</accession>
<reference evidence="1 2" key="1">
    <citation type="submission" date="2020-08" db="EMBL/GenBank/DDBJ databases">
        <title>Genome sequence of Leucobacter denitrificans KACC 14055T.</title>
        <authorList>
            <person name="Hyun D.-W."/>
            <person name="Bae J.-W."/>
        </authorList>
    </citation>
    <scope>NUCLEOTIDE SEQUENCE [LARGE SCALE GENOMIC DNA]</scope>
    <source>
        <strain evidence="1 2">KACC 14055</strain>
    </source>
</reference>
<evidence type="ECO:0000313" key="2">
    <source>
        <dbReference type="Proteomes" id="UP000515934"/>
    </source>
</evidence>
<name>A0A7G9S297_9MICO</name>
<organism evidence="1 2">
    <name type="scientific">Leucobacter denitrificans</name>
    <dbReference type="NCBI Taxonomy" id="683042"/>
    <lineage>
        <taxon>Bacteria</taxon>
        <taxon>Bacillati</taxon>
        <taxon>Actinomycetota</taxon>
        <taxon>Actinomycetes</taxon>
        <taxon>Micrococcales</taxon>
        <taxon>Microbacteriaceae</taxon>
        <taxon>Leucobacter</taxon>
    </lineage>
</organism>
<dbReference type="KEGG" id="ldn:H9L06_06485"/>
<evidence type="ECO:0000313" key="1">
    <source>
        <dbReference type="EMBL" id="QNN61972.1"/>
    </source>
</evidence>
<dbReference type="RefSeq" id="WP_187554443.1">
    <property type="nucleotide sequence ID" value="NZ_CP060716.1"/>
</dbReference>
<protein>
    <submittedName>
        <fullName evidence="1">Uncharacterized protein</fullName>
    </submittedName>
</protein>